<dbReference type="RefSeq" id="WP_273598687.1">
    <property type="nucleotide sequence ID" value="NZ_JAQQXT010000001.1"/>
</dbReference>
<dbReference type="InterPro" id="IPR029058">
    <property type="entry name" value="AB_hydrolase_fold"/>
</dbReference>
<evidence type="ECO:0000313" key="2">
    <source>
        <dbReference type="EMBL" id="MDC8770214.1"/>
    </source>
</evidence>
<dbReference type="PIRSF" id="PIRSF031982">
    <property type="entry name" value="UCP031982_abhydr"/>
    <property type="match status" value="1"/>
</dbReference>
<reference evidence="2 3" key="1">
    <citation type="submission" date="2022-10" db="EMBL/GenBank/DDBJ databases">
        <title>Paucibacter sp. hw1 Genome sequencing.</title>
        <authorList>
            <person name="Park S."/>
        </authorList>
    </citation>
    <scope>NUCLEOTIDE SEQUENCE [LARGE SCALE GENOMIC DNA]</scope>
    <source>
        <strain evidence="3">hw1</strain>
    </source>
</reference>
<sequence>MKLLDVVKLKCLGVSLGLGLIQLPALANMGMTEIAVPAGPVAAELAGPVTLFYPTLAPEQTLAFGRMSMRVAAGAAPLPGNGRLVLISHGSGGSPIVHSDLARALVEAGFVVAMPEHRADNYKDPSRPGPDSWKLRPAEMSRAIDAVAADARFAPWLKLDKVGAYGMSAGGHTVLSLAGGRWSPAGFRAHCEAHLEADFQACVGLTTQLNGGWLDGLKQWLARQVIAVKFADAQPQAYSDPRIAAVVAAVPAAADFDMSSFARPLIPLALVTARQDRWLHPLWHSDAVLKACGGEFERPQADDLRRPSPEGIKKGRGGPSLSCEWLADLPQAGHGALLSPLPPDLSGLLGELLNDPPGFERASLPALDRLIADFFMRHLF</sequence>
<dbReference type="Proteomes" id="UP001221189">
    <property type="component" value="Unassembled WGS sequence"/>
</dbReference>
<dbReference type="InterPro" id="IPR016986">
    <property type="entry name" value="UCP031982_abhydr"/>
</dbReference>
<feature type="region of interest" description="Disordered" evidence="1">
    <location>
        <begin position="299"/>
        <end position="318"/>
    </location>
</feature>
<protein>
    <submittedName>
        <fullName evidence="2">Dienelactone hydrolase</fullName>
    </submittedName>
</protein>
<keyword evidence="3" id="KW-1185">Reference proteome</keyword>
<organism evidence="2 3">
    <name type="scientific">Roseateles albus</name>
    <dbReference type="NCBI Taxonomy" id="2987525"/>
    <lineage>
        <taxon>Bacteria</taxon>
        <taxon>Pseudomonadati</taxon>
        <taxon>Pseudomonadota</taxon>
        <taxon>Betaproteobacteria</taxon>
        <taxon>Burkholderiales</taxon>
        <taxon>Sphaerotilaceae</taxon>
        <taxon>Roseateles</taxon>
    </lineage>
</organism>
<name>A0ABT5K8D0_9BURK</name>
<proteinExistence type="predicted"/>
<feature type="compositionally biased region" description="Basic and acidic residues" evidence="1">
    <location>
        <begin position="299"/>
        <end position="313"/>
    </location>
</feature>
<dbReference type="GO" id="GO:0016787">
    <property type="term" value="F:hydrolase activity"/>
    <property type="evidence" value="ECO:0007669"/>
    <property type="project" value="UniProtKB-KW"/>
</dbReference>
<dbReference type="Gene3D" id="3.40.50.1820">
    <property type="entry name" value="alpha/beta hydrolase"/>
    <property type="match status" value="1"/>
</dbReference>
<dbReference type="EMBL" id="JAQQXT010000001">
    <property type="protein sequence ID" value="MDC8770214.1"/>
    <property type="molecule type" value="Genomic_DNA"/>
</dbReference>
<evidence type="ECO:0000313" key="3">
    <source>
        <dbReference type="Proteomes" id="UP001221189"/>
    </source>
</evidence>
<gene>
    <name evidence="2" type="ORF">PRZ03_01430</name>
</gene>
<accession>A0ABT5K8D0</accession>
<keyword evidence="2" id="KW-0378">Hydrolase</keyword>
<comment type="caution">
    <text evidence="2">The sequence shown here is derived from an EMBL/GenBank/DDBJ whole genome shotgun (WGS) entry which is preliminary data.</text>
</comment>
<evidence type="ECO:0000256" key="1">
    <source>
        <dbReference type="SAM" id="MobiDB-lite"/>
    </source>
</evidence>
<dbReference type="SUPFAM" id="SSF53474">
    <property type="entry name" value="alpha/beta-Hydrolases"/>
    <property type="match status" value="1"/>
</dbReference>